<feature type="domain" description="Peptidase C-terminal archaeal/bacterial" evidence="7">
    <location>
        <begin position="197"/>
        <end position="261"/>
    </location>
</feature>
<dbReference type="InterPro" id="IPR050728">
    <property type="entry name" value="Zinc_Metalloprotease_M4"/>
</dbReference>
<dbReference type="InterPro" id="IPR001570">
    <property type="entry name" value="Peptidase_M4_C_domain"/>
</dbReference>
<name>A0ABV3MV81_9GAMM</name>
<evidence type="ECO:0000259" key="7">
    <source>
        <dbReference type="Pfam" id="PF04151"/>
    </source>
</evidence>
<feature type="domain" description="Peptidase M4 C-terminal" evidence="6">
    <location>
        <begin position="1"/>
        <end position="158"/>
    </location>
</feature>
<dbReference type="PANTHER" id="PTHR33794:SF1">
    <property type="entry name" value="BACILLOLYSIN"/>
    <property type="match status" value="1"/>
</dbReference>
<comment type="caution">
    <text evidence="8">The sequence shown here is derived from an EMBL/GenBank/DDBJ whole genome shotgun (WGS) entry which is preliminary data.</text>
</comment>
<evidence type="ECO:0000256" key="5">
    <source>
        <dbReference type="ARBA" id="ARBA00023049"/>
    </source>
</evidence>
<proteinExistence type="inferred from homology"/>
<dbReference type="SUPFAM" id="SSF89260">
    <property type="entry name" value="Collagen-binding domain"/>
    <property type="match status" value="1"/>
</dbReference>
<dbReference type="Pfam" id="PF02868">
    <property type="entry name" value="Peptidase_M4_C"/>
    <property type="match status" value="1"/>
</dbReference>
<evidence type="ECO:0000256" key="4">
    <source>
        <dbReference type="ARBA" id="ARBA00022833"/>
    </source>
</evidence>
<evidence type="ECO:0000256" key="3">
    <source>
        <dbReference type="ARBA" id="ARBA00022801"/>
    </source>
</evidence>
<dbReference type="InterPro" id="IPR023612">
    <property type="entry name" value="Peptidase_M4"/>
</dbReference>
<evidence type="ECO:0000259" key="6">
    <source>
        <dbReference type="Pfam" id="PF02868"/>
    </source>
</evidence>
<sequence>SGALNEAWSDIFGVTIESYRNGTTSSSWLLGDGLYNTPGKALRYMNNPTKDGRSTDWYPERYTGTLDNGGVHWNSGIGNLAYVLLVDGGTHPRNKSNAQVPSIGMAKAEKIFYRAATTYMNQNTNFSGARTATANAANDLYGAAEKTAVETAWCAVGVGSCPTGNPPPPPPPGGKDELENGVAKTGLSANRGEELNYTFPVPAGASNVRFNMSGGSGDADLYVKFDSAPTDSSYDCRPYKSGNNETCTGNQTGGTYYVRLKAYSSFSGVSITASYDGDTNPPGPEPIDETLTNVSVNYGQWKRYTQQLGEGYSSMTVTISGGSGDADMYVNYGSQSTSSNWDCRPYIDGNYETCTFNNPQAGTWYIDLYGYSAASGITLNLKANP</sequence>
<accession>A0ABV3MV81</accession>
<evidence type="ECO:0000313" key="9">
    <source>
        <dbReference type="Proteomes" id="UP001554427"/>
    </source>
</evidence>
<feature type="domain" description="Peptidase C-terminal archaeal/bacterial" evidence="7">
    <location>
        <begin position="313"/>
        <end position="370"/>
    </location>
</feature>
<dbReference type="Gene3D" id="1.10.390.10">
    <property type="entry name" value="Neutral Protease Domain 2"/>
    <property type="match status" value="1"/>
</dbReference>
<dbReference type="Proteomes" id="UP001554427">
    <property type="component" value="Unassembled WGS sequence"/>
</dbReference>
<feature type="non-terminal residue" evidence="8">
    <location>
        <position position="1"/>
    </location>
</feature>
<evidence type="ECO:0000313" key="8">
    <source>
        <dbReference type="EMBL" id="MEW4368088.1"/>
    </source>
</evidence>
<dbReference type="Gene3D" id="2.60.120.380">
    <property type="match status" value="2"/>
</dbReference>
<keyword evidence="2" id="KW-0645">Protease</keyword>
<keyword evidence="5" id="KW-0482">Metalloprotease</keyword>
<gene>
    <name evidence="8" type="ORF">ABVT42_21690</name>
</gene>
<keyword evidence="9" id="KW-1185">Reference proteome</keyword>
<keyword evidence="3" id="KW-0378">Hydrolase</keyword>
<keyword evidence="4" id="KW-0862">Zinc</keyword>
<organism evidence="8 9">
    <name type="scientific">Aliikangiella maris</name>
    <dbReference type="NCBI Taxonomy" id="3162458"/>
    <lineage>
        <taxon>Bacteria</taxon>
        <taxon>Pseudomonadati</taxon>
        <taxon>Pseudomonadota</taxon>
        <taxon>Gammaproteobacteria</taxon>
        <taxon>Oceanospirillales</taxon>
        <taxon>Pleioneaceae</taxon>
        <taxon>Aliikangiella</taxon>
    </lineage>
</organism>
<dbReference type="SUPFAM" id="SSF55486">
    <property type="entry name" value="Metalloproteases ('zincins'), catalytic domain"/>
    <property type="match status" value="1"/>
</dbReference>
<reference evidence="8 9" key="1">
    <citation type="submission" date="2024-06" db="EMBL/GenBank/DDBJ databases">
        <title>Aliikangiella maris sp. nov., sp. nov., a phycosphere bacterium isolated from seawater and ecosystem role in Phaeocystis globosa blooms.</title>
        <authorList>
            <person name="Li F."/>
        </authorList>
    </citation>
    <scope>NUCLEOTIDE SEQUENCE [LARGE SCALE GENOMIC DNA]</scope>
    <source>
        <strain evidence="8 9">GXAS 306</strain>
    </source>
</reference>
<dbReference type="RefSeq" id="WP_367024429.1">
    <property type="nucleotide sequence ID" value="NZ_JBFDAH010000064.1"/>
</dbReference>
<comment type="similarity">
    <text evidence="1">Belongs to the peptidase M4 family.</text>
</comment>
<protein>
    <submittedName>
        <fullName evidence="8">M4 family metallopeptidase</fullName>
    </submittedName>
</protein>
<evidence type="ECO:0000256" key="2">
    <source>
        <dbReference type="ARBA" id="ARBA00022670"/>
    </source>
</evidence>
<evidence type="ECO:0000256" key="1">
    <source>
        <dbReference type="ARBA" id="ARBA00009388"/>
    </source>
</evidence>
<dbReference type="Pfam" id="PF04151">
    <property type="entry name" value="PPC"/>
    <property type="match status" value="2"/>
</dbReference>
<dbReference type="InterPro" id="IPR007280">
    <property type="entry name" value="Peptidase_C_arc/bac"/>
</dbReference>
<dbReference type="EMBL" id="JBFDAH010000064">
    <property type="protein sequence ID" value="MEW4368088.1"/>
    <property type="molecule type" value="Genomic_DNA"/>
</dbReference>
<dbReference type="PANTHER" id="PTHR33794">
    <property type="entry name" value="BACILLOLYSIN"/>
    <property type="match status" value="1"/>
</dbReference>
<dbReference type="PRINTS" id="PR00730">
    <property type="entry name" value="THERMOLYSIN"/>
</dbReference>
<dbReference type="InterPro" id="IPR027268">
    <property type="entry name" value="Peptidase_M4/M1_CTD_sf"/>
</dbReference>